<feature type="transmembrane region" description="Helical" evidence="7">
    <location>
        <begin position="440"/>
        <end position="464"/>
    </location>
</feature>
<evidence type="ECO:0000256" key="1">
    <source>
        <dbReference type="ARBA" id="ARBA00004141"/>
    </source>
</evidence>
<name>A0A9Q5N4W8_SANBA</name>
<feature type="region of interest" description="Disordered" evidence="6">
    <location>
        <begin position="561"/>
        <end position="601"/>
    </location>
</feature>
<dbReference type="EMBL" id="LNZH02000182">
    <property type="protein sequence ID" value="OCB88232.1"/>
    <property type="molecule type" value="Genomic_DNA"/>
</dbReference>
<dbReference type="Gene3D" id="1.20.1250.20">
    <property type="entry name" value="MFS general substrate transporter like domains"/>
    <property type="match status" value="2"/>
</dbReference>
<feature type="compositionally biased region" description="Polar residues" evidence="6">
    <location>
        <begin position="578"/>
        <end position="589"/>
    </location>
</feature>
<dbReference type="PANTHER" id="PTHR48022:SF64">
    <property type="entry name" value="MAJOR FACILITATOR SUPERFAMILY (MFS) PROFILE DOMAIN-CONTAINING PROTEIN"/>
    <property type="match status" value="1"/>
</dbReference>
<evidence type="ECO:0000256" key="6">
    <source>
        <dbReference type="SAM" id="MobiDB-lite"/>
    </source>
</evidence>
<dbReference type="PROSITE" id="PS50850">
    <property type="entry name" value="MFS"/>
    <property type="match status" value="1"/>
</dbReference>
<comment type="caution">
    <text evidence="9">The sequence shown here is derived from an EMBL/GenBank/DDBJ whole genome shotgun (WGS) entry which is preliminary data.</text>
</comment>
<feature type="transmembrane region" description="Helical" evidence="7">
    <location>
        <begin position="505"/>
        <end position="525"/>
    </location>
</feature>
<keyword evidence="3 7" id="KW-0812">Transmembrane</keyword>
<feature type="compositionally biased region" description="Basic and acidic residues" evidence="6">
    <location>
        <begin position="32"/>
        <end position="49"/>
    </location>
</feature>
<dbReference type="GO" id="GO:0005351">
    <property type="term" value="F:carbohydrate:proton symporter activity"/>
    <property type="evidence" value="ECO:0007669"/>
    <property type="project" value="TreeGrafter"/>
</dbReference>
<feature type="transmembrane region" description="Helical" evidence="7">
    <location>
        <begin position="405"/>
        <end position="428"/>
    </location>
</feature>
<dbReference type="InterPro" id="IPR020846">
    <property type="entry name" value="MFS_dom"/>
</dbReference>
<accession>A0A9Q5N4W8</accession>
<dbReference type="InterPro" id="IPR050360">
    <property type="entry name" value="MFS_Sugar_Transporters"/>
</dbReference>
<evidence type="ECO:0000256" key="3">
    <source>
        <dbReference type="ARBA" id="ARBA00022692"/>
    </source>
</evidence>
<reference evidence="9" key="1">
    <citation type="submission" date="2016-06" db="EMBL/GenBank/DDBJ databases">
        <title>Draft Genome sequence of the fungus Inonotus baumii.</title>
        <authorList>
            <person name="Zhu H."/>
            <person name="Lin W."/>
        </authorList>
    </citation>
    <scope>NUCLEOTIDE SEQUENCE</scope>
    <source>
        <strain evidence="9">821</strain>
    </source>
</reference>
<feature type="region of interest" description="Disordered" evidence="6">
    <location>
        <begin position="1"/>
        <end position="122"/>
    </location>
</feature>
<dbReference type="AlphaFoldDB" id="A0A9Q5N4W8"/>
<dbReference type="InterPro" id="IPR005829">
    <property type="entry name" value="Sugar_transporter_CS"/>
</dbReference>
<dbReference type="OrthoDB" id="6133115at2759"/>
<evidence type="ECO:0000313" key="10">
    <source>
        <dbReference type="Proteomes" id="UP000757232"/>
    </source>
</evidence>
<gene>
    <name evidence="9" type="ORF">A7U60_g4637</name>
</gene>
<feature type="compositionally biased region" description="Basic and acidic residues" evidence="6">
    <location>
        <begin position="565"/>
        <end position="577"/>
    </location>
</feature>
<dbReference type="PANTHER" id="PTHR48022">
    <property type="entry name" value="PLASTIDIC GLUCOSE TRANSPORTER 4"/>
    <property type="match status" value="1"/>
</dbReference>
<dbReference type="SUPFAM" id="SSF103473">
    <property type="entry name" value="MFS general substrate transporter"/>
    <property type="match status" value="1"/>
</dbReference>
<proteinExistence type="inferred from homology"/>
<protein>
    <submittedName>
        <fullName evidence="9">Hexose transporter</fullName>
    </submittedName>
</protein>
<feature type="transmembrane region" description="Helical" evidence="7">
    <location>
        <begin position="211"/>
        <end position="229"/>
    </location>
</feature>
<evidence type="ECO:0000256" key="2">
    <source>
        <dbReference type="ARBA" id="ARBA00010992"/>
    </source>
</evidence>
<dbReference type="InterPro" id="IPR005828">
    <property type="entry name" value="MFS_sugar_transport-like"/>
</dbReference>
<keyword evidence="10" id="KW-1185">Reference proteome</keyword>
<evidence type="ECO:0000256" key="5">
    <source>
        <dbReference type="ARBA" id="ARBA00023136"/>
    </source>
</evidence>
<evidence type="ECO:0000256" key="7">
    <source>
        <dbReference type="SAM" id="Phobius"/>
    </source>
</evidence>
<dbReference type="Pfam" id="PF00083">
    <property type="entry name" value="Sugar_tr"/>
    <property type="match status" value="1"/>
</dbReference>
<feature type="compositionally biased region" description="Basic and acidic residues" evidence="6">
    <location>
        <begin position="91"/>
        <end position="106"/>
    </location>
</feature>
<sequence>MDKQVFYILSPRSKKHAQHAAESAKAPIENALPKKEEEKPEPEMMKDDEGKEEDVSESQKIGFDTNSPKDAQAYEEAVARFDAGAPGQTEDADKPEQKEKPAETKRVGTLQDKPEGPTNIGDARKEAKNIGALGALPFAPYLSDGIGRKPSVLLGATILWTATILQTFSASVGMFIGSRFMVGFGTTIAANAAPMLISEISYPPHRATLTSLYNCMWYSGSIAYGSFVLRDRRETQASCLPQCCLDNVRLCKAPKLLGVAPTFPRSRHSICSTSLAFVVRSRVASLAPSSPSLPTRSQDPLVEYELEEIKSVFVAGENAADANVGWSSFLLTPGNRRRLRIFVALAIFSQWSGNGLMSYYLSEIFTTIGIIDPTMQLLINGLLQIWNLFISIGAACLADKLGRRLLFIMSCAGMLAFFTMQTICSATFAETGSQSAAHAVIASIFLFYAAYDLAFTPLIVSYTIEILPFSIRAKGMTIFTFVLTISLIFNQYVNPVALEALGWKYYIVYCAWLAFELVYCSLFIIETKGMTLEETAVLFDGRPSEESADPSEVEDGTFVLVPRPFSKDDGGERKTEDANTSQVTITRSGMTLAPDEYKSNT</sequence>
<feature type="transmembrane region" description="Helical" evidence="7">
    <location>
        <begin position="381"/>
        <end position="398"/>
    </location>
</feature>
<dbReference type="GO" id="GO:0016020">
    <property type="term" value="C:membrane"/>
    <property type="evidence" value="ECO:0007669"/>
    <property type="project" value="UniProtKB-SubCell"/>
</dbReference>
<feature type="transmembrane region" description="Helical" evidence="7">
    <location>
        <begin position="476"/>
        <end position="493"/>
    </location>
</feature>
<evidence type="ECO:0000313" key="9">
    <source>
        <dbReference type="EMBL" id="OCB88232.1"/>
    </source>
</evidence>
<comment type="similarity">
    <text evidence="2">Belongs to the major facilitator superfamily. Sugar transporter (TC 2.A.1.1) family.</text>
</comment>
<feature type="domain" description="Major facilitator superfamily (MFS) profile" evidence="8">
    <location>
        <begin position="1"/>
        <end position="528"/>
    </location>
</feature>
<comment type="subcellular location">
    <subcellularLocation>
        <location evidence="1">Membrane</location>
        <topology evidence="1">Multi-pass membrane protein</topology>
    </subcellularLocation>
</comment>
<evidence type="ECO:0000256" key="4">
    <source>
        <dbReference type="ARBA" id="ARBA00022989"/>
    </source>
</evidence>
<keyword evidence="4 7" id="KW-1133">Transmembrane helix</keyword>
<feature type="transmembrane region" description="Helical" evidence="7">
    <location>
        <begin position="341"/>
        <end position="361"/>
    </location>
</feature>
<dbReference type="Proteomes" id="UP000757232">
    <property type="component" value="Unassembled WGS sequence"/>
</dbReference>
<organism evidence="9 10">
    <name type="scientific">Sanghuangporus baumii</name>
    <name type="common">Phellinus baumii</name>
    <dbReference type="NCBI Taxonomy" id="108892"/>
    <lineage>
        <taxon>Eukaryota</taxon>
        <taxon>Fungi</taxon>
        <taxon>Dikarya</taxon>
        <taxon>Basidiomycota</taxon>
        <taxon>Agaricomycotina</taxon>
        <taxon>Agaricomycetes</taxon>
        <taxon>Hymenochaetales</taxon>
        <taxon>Hymenochaetaceae</taxon>
        <taxon>Sanghuangporus</taxon>
    </lineage>
</organism>
<evidence type="ECO:0000259" key="8">
    <source>
        <dbReference type="PROSITE" id="PS50850"/>
    </source>
</evidence>
<keyword evidence="5 7" id="KW-0472">Membrane</keyword>
<dbReference type="PROSITE" id="PS00216">
    <property type="entry name" value="SUGAR_TRANSPORT_1"/>
    <property type="match status" value="1"/>
</dbReference>
<dbReference type="InterPro" id="IPR036259">
    <property type="entry name" value="MFS_trans_sf"/>
</dbReference>